<evidence type="ECO:0000256" key="1">
    <source>
        <dbReference type="SAM" id="MobiDB-lite"/>
    </source>
</evidence>
<dbReference type="Proteomes" id="UP001314263">
    <property type="component" value="Unassembled WGS sequence"/>
</dbReference>
<comment type="caution">
    <text evidence="2">The sequence shown here is derived from an EMBL/GenBank/DDBJ whole genome shotgun (WGS) entry which is preliminary data.</text>
</comment>
<feature type="compositionally biased region" description="Basic and acidic residues" evidence="1">
    <location>
        <begin position="66"/>
        <end position="76"/>
    </location>
</feature>
<evidence type="ECO:0000313" key="2">
    <source>
        <dbReference type="EMBL" id="CAK0786448.1"/>
    </source>
</evidence>
<proteinExistence type="predicted"/>
<keyword evidence="3" id="KW-1185">Reference proteome</keyword>
<feature type="compositionally biased region" description="Low complexity" evidence="1">
    <location>
        <begin position="118"/>
        <end position="132"/>
    </location>
</feature>
<sequence>MSSRRTIPTTRGLAAMSHITLPHGLMSARHGVFQAPGMRRQSRSVHLQIRLERSNNLLSAEQTSRAMERQLQRAKDGVNGNASAANAQDPPEQTNDSDLSARQQEARDWISAWREGSAPESASSPEAQAESQKVLAEVRASNPLLTKEQERAAMERLLNKGTRSVEEDADADVKGTSATDADSSTSSQPDSEGGKYAPKETFEDGSVMYAASDLEAVAYEAVLAP</sequence>
<feature type="compositionally biased region" description="Basic and acidic residues" evidence="1">
    <location>
        <begin position="147"/>
        <end position="166"/>
    </location>
</feature>
<evidence type="ECO:0000313" key="3">
    <source>
        <dbReference type="Proteomes" id="UP001314263"/>
    </source>
</evidence>
<feature type="compositionally biased region" description="Low complexity" evidence="1">
    <location>
        <begin position="176"/>
        <end position="187"/>
    </location>
</feature>
<gene>
    <name evidence="2" type="ORF">CVIRNUC_009661</name>
</gene>
<feature type="compositionally biased region" description="Polar residues" evidence="1">
    <location>
        <begin position="80"/>
        <end position="103"/>
    </location>
</feature>
<accession>A0AAV1IKK6</accession>
<protein>
    <submittedName>
        <fullName evidence="2">Uncharacterized protein</fullName>
    </submittedName>
</protein>
<reference evidence="2 3" key="1">
    <citation type="submission" date="2023-10" db="EMBL/GenBank/DDBJ databases">
        <authorList>
            <person name="Maclean D."/>
            <person name="Macfadyen A."/>
        </authorList>
    </citation>
    <scope>NUCLEOTIDE SEQUENCE [LARGE SCALE GENOMIC DNA]</scope>
</reference>
<feature type="region of interest" description="Disordered" evidence="1">
    <location>
        <begin position="58"/>
        <end position="202"/>
    </location>
</feature>
<dbReference type="AlphaFoldDB" id="A0AAV1IKK6"/>
<name>A0AAV1IKK6_9CHLO</name>
<dbReference type="EMBL" id="CAUYUE010000014">
    <property type="protein sequence ID" value="CAK0786448.1"/>
    <property type="molecule type" value="Genomic_DNA"/>
</dbReference>
<organism evidence="2 3">
    <name type="scientific">Coccomyxa viridis</name>
    <dbReference type="NCBI Taxonomy" id="1274662"/>
    <lineage>
        <taxon>Eukaryota</taxon>
        <taxon>Viridiplantae</taxon>
        <taxon>Chlorophyta</taxon>
        <taxon>core chlorophytes</taxon>
        <taxon>Trebouxiophyceae</taxon>
        <taxon>Trebouxiophyceae incertae sedis</taxon>
        <taxon>Coccomyxaceae</taxon>
        <taxon>Coccomyxa</taxon>
    </lineage>
</organism>